<dbReference type="InterPro" id="IPR037171">
    <property type="entry name" value="NagB/RpiA_transferase-like"/>
</dbReference>
<keyword evidence="3" id="KW-0804">Transcription</keyword>
<dbReference type="Pfam" id="PF00455">
    <property type="entry name" value="DeoRC"/>
    <property type="match status" value="1"/>
</dbReference>
<dbReference type="PRINTS" id="PR00037">
    <property type="entry name" value="HTHLACR"/>
</dbReference>
<evidence type="ECO:0000256" key="3">
    <source>
        <dbReference type="ARBA" id="ARBA00023163"/>
    </source>
</evidence>
<dbReference type="PROSITE" id="PS00894">
    <property type="entry name" value="HTH_DEOR_1"/>
    <property type="match status" value="1"/>
</dbReference>
<dbReference type="InterPro" id="IPR001034">
    <property type="entry name" value="DeoR_HTH"/>
</dbReference>
<dbReference type="PANTHER" id="PTHR30363">
    <property type="entry name" value="HTH-TYPE TRANSCRIPTIONAL REGULATOR SRLR-RELATED"/>
    <property type="match status" value="1"/>
</dbReference>
<dbReference type="InterPro" id="IPR036388">
    <property type="entry name" value="WH-like_DNA-bd_sf"/>
</dbReference>
<dbReference type="EMBL" id="CP032630">
    <property type="protein sequence ID" value="AYF97448.1"/>
    <property type="molecule type" value="Genomic_DNA"/>
</dbReference>
<keyword evidence="6" id="KW-1185">Reference proteome</keyword>
<dbReference type="SMART" id="SM00420">
    <property type="entry name" value="HTH_DEOR"/>
    <property type="match status" value="1"/>
</dbReference>
<evidence type="ECO:0000313" key="5">
    <source>
        <dbReference type="EMBL" id="AYF97448.1"/>
    </source>
</evidence>
<keyword evidence="2" id="KW-0238">DNA-binding</keyword>
<dbReference type="GO" id="GO:0003700">
    <property type="term" value="F:DNA-binding transcription factor activity"/>
    <property type="evidence" value="ECO:0007669"/>
    <property type="project" value="InterPro"/>
</dbReference>
<dbReference type="Pfam" id="PF08220">
    <property type="entry name" value="HTH_DeoR"/>
    <property type="match status" value="1"/>
</dbReference>
<gene>
    <name evidence="5" type="ORF">D7I47_03730</name>
</gene>
<dbReference type="InterPro" id="IPR036390">
    <property type="entry name" value="WH_DNA-bd_sf"/>
</dbReference>
<dbReference type="InterPro" id="IPR014036">
    <property type="entry name" value="DeoR-like_C"/>
</dbReference>
<keyword evidence="1" id="KW-0805">Transcription regulation</keyword>
<dbReference type="GO" id="GO:0003677">
    <property type="term" value="F:DNA binding"/>
    <property type="evidence" value="ECO:0007669"/>
    <property type="project" value="UniProtKB-KW"/>
</dbReference>
<dbReference type="KEGG" id="lyd:D7I47_03730"/>
<dbReference type="SMART" id="SM01134">
    <property type="entry name" value="DeoRC"/>
    <property type="match status" value="1"/>
</dbReference>
<evidence type="ECO:0000259" key="4">
    <source>
        <dbReference type="PROSITE" id="PS51000"/>
    </source>
</evidence>
<protein>
    <submittedName>
        <fullName evidence="5">DeoR/GlpR transcriptional regulator</fullName>
    </submittedName>
</protein>
<dbReference type="InterPro" id="IPR018356">
    <property type="entry name" value="Tscrpt_reg_HTH_DeoR_CS"/>
</dbReference>
<dbReference type="InterPro" id="IPR050313">
    <property type="entry name" value="Carb_Metab_HTH_regulators"/>
</dbReference>
<evidence type="ECO:0000256" key="2">
    <source>
        <dbReference type="ARBA" id="ARBA00023125"/>
    </source>
</evidence>
<dbReference type="Gene3D" id="1.10.10.10">
    <property type="entry name" value="Winged helix-like DNA-binding domain superfamily/Winged helix DNA-binding domain"/>
    <property type="match status" value="1"/>
</dbReference>
<accession>A0A387B6S0</accession>
<organism evidence="5 6">
    <name type="scientific">Protaetiibacter intestinalis</name>
    <dbReference type="NCBI Taxonomy" id="2419774"/>
    <lineage>
        <taxon>Bacteria</taxon>
        <taxon>Bacillati</taxon>
        <taxon>Actinomycetota</taxon>
        <taxon>Actinomycetes</taxon>
        <taxon>Micrococcales</taxon>
        <taxon>Microbacteriaceae</taxon>
        <taxon>Protaetiibacter</taxon>
    </lineage>
</organism>
<evidence type="ECO:0000256" key="1">
    <source>
        <dbReference type="ARBA" id="ARBA00023015"/>
    </source>
</evidence>
<dbReference type="Proteomes" id="UP000278886">
    <property type="component" value="Chromosome"/>
</dbReference>
<feature type="domain" description="HTH deoR-type" evidence="4">
    <location>
        <begin position="8"/>
        <end position="63"/>
    </location>
</feature>
<reference evidence="6" key="1">
    <citation type="submission" date="2018-09" db="EMBL/GenBank/DDBJ databases">
        <title>Genome sequencing of strain 2DFWR-13.</title>
        <authorList>
            <person name="Heo J."/>
            <person name="Kim S.-J."/>
            <person name="Kwon S.-W."/>
        </authorList>
    </citation>
    <scope>NUCLEOTIDE SEQUENCE [LARGE SCALE GENOMIC DNA]</scope>
    <source>
        <strain evidence="6">2DFWR-13</strain>
    </source>
</reference>
<dbReference type="Gene3D" id="3.40.50.1360">
    <property type="match status" value="1"/>
</dbReference>
<dbReference type="RefSeq" id="WP_120761799.1">
    <property type="nucleotide sequence ID" value="NZ_CP032630.1"/>
</dbReference>
<name>A0A387B6S0_9MICO</name>
<dbReference type="AlphaFoldDB" id="A0A387B6S0"/>
<proteinExistence type="predicted"/>
<dbReference type="SUPFAM" id="SSF100950">
    <property type="entry name" value="NagB/RpiA/CoA transferase-like"/>
    <property type="match status" value="1"/>
</dbReference>
<sequence length="271" mass="27581">MTDASLPAELRRARIAERVREDGVLRVAEAATAFGVSEVTIRADLVQLEAAGLVRRVHGSALPVPGGPREEPVERVSGRDAATKRAIGRRAASLVEGGTSVLLDVGSTTLAVAHALVDRAERGDLDELVVVTNGLTIALALEAAVPRITVVLTGGTLRPLQHSLVDPGASESIAGLHVDLAILGCNGLDADGRITNLNLAEAEVKRAMIAASAAQLVVADVGKLGARHLGLVGVAGPATTLVTAGPWTDAAASTAASLASLGARVIRADAR</sequence>
<dbReference type="PROSITE" id="PS51000">
    <property type="entry name" value="HTH_DEOR_2"/>
    <property type="match status" value="1"/>
</dbReference>
<evidence type="ECO:0000313" key="6">
    <source>
        <dbReference type="Proteomes" id="UP000278886"/>
    </source>
</evidence>
<dbReference type="OrthoDB" id="7688673at2"/>
<dbReference type="PANTHER" id="PTHR30363:SF44">
    <property type="entry name" value="AGA OPERON TRANSCRIPTIONAL REPRESSOR-RELATED"/>
    <property type="match status" value="1"/>
</dbReference>
<dbReference type="SUPFAM" id="SSF46785">
    <property type="entry name" value="Winged helix' DNA-binding domain"/>
    <property type="match status" value="1"/>
</dbReference>